<keyword evidence="6 7" id="KW-0472">Membrane</keyword>
<evidence type="ECO:0000256" key="7">
    <source>
        <dbReference type="SAM" id="Phobius"/>
    </source>
</evidence>
<gene>
    <name evidence="9" type="ORF">AK812_SmicGene16560</name>
</gene>
<evidence type="ECO:0000256" key="5">
    <source>
        <dbReference type="ARBA" id="ARBA00023065"/>
    </source>
</evidence>
<dbReference type="PANTHER" id="PTHR33281:SF20">
    <property type="match status" value="1"/>
</dbReference>
<dbReference type="InterPro" id="IPR044669">
    <property type="entry name" value="YneE/VCCN1/2-like"/>
</dbReference>
<reference evidence="9 10" key="1">
    <citation type="submission" date="2016-02" db="EMBL/GenBank/DDBJ databases">
        <title>Genome analysis of coral dinoflagellate symbionts highlights evolutionary adaptations to a symbiotic lifestyle.</title>
        <authorList>
            <person name="Aranda M."/>
            <person name="Li Y."/>
            <person name="Liew Y.J."/>
            <person name="Baumgarten S."/>
            <person name="Simakov O."/>
            <person name="Wilson M."/>
            <person name="Piel J."/>
            <person name="Ashoor H."/>
            <person name="Bougouffa S."/>
            <person name="Bajic V.B."/>
            <person name="Ryu T."/>
            <person name="Ravasi T."/>
            <person name="Bayer T."/>
            <person name="Micklem G."/>
            <person name="Kim H."/>
            <person name="Bhak J."/>
            <person name="Lajeunesse T.C."/>
            <person name="Voolstra C.R."/>
        </authorList>
    </citation>
    <scope>NUCLEOTIDE SEQUENCE [LARGE SCALE GENOMIC DNA]</scope>
    <source>
        <strain evidence="9 10">CCMP2467</strain>
    </source>
</reference>
<evidence type="ECO:0000256" key="1">
    <source>
        <dbReference type="ARBA" id="ARBA00004141"/>
    </source>
</evidence>
<name>A0A1Q9DZZ6_SYMMI</name>
<dbReference type="OrthoDB" id="427287at2759"/>
<evidence type="ECO:0000256" key="4">
    <source>
        <dbReference type="ARBA" id="ARBA00022989"/>
    </source>
</evidence>
<proteinExistence type="predicted"/>
<keyword evidence="4 7" id="KW-1133">Transmembrane helix</keyword>
<dbReference type="InterPro" id="IPR021134">
    <property type="entry name" value="Bestrophin-like"/>
</dbReference>
<dbReference type="EMBL" id="LSRX01000317">
    <property type="protein sequence ID" value="OLQ00741.1"/>
    <property type="molecule type" value="Genomic_DNA"/>
</dbReference>
<evidence type="ECO:0000256" key="3">
    <source>
        <dbReference type="ARBA" id="ARBA00022692"/>
    </source>
</evidence>
<accession>A0A1Q9DZZ6</accession>
<keyword evidence="3 7" id="KW-0812">Transmembrane</keyword>
<feature type="transmembrane region" description="Helical" evidence="7">
    <location>
        <begin position="456"/>
        <end position="477"/>
    </location>
</feature>
<dbReference type="GO" id="GO:0005254">
    <property type="term" value="F:chloride channel activity"/>
    <property type="evidence" value="ECO:0007669"/>
    <property type="project" value="InterPro"/>
</dbReference>
<comment type="subcellular location">
    <subcellularLocation>
        <location evidence="1">Membrane</location>
        <topology evidence="1">Multi-pass membrane protein</topology>
    </subcellularLocation>
</comment>
<evidence type="ECO:0000256" key="2">
    <source>
        <dbReference type="ARBA" id="ARBA00022448"/>
    </source>
</evidence>
<feature type="chain" id="PRO_5013226222" evidence="8">
    <location>
        <begin position="27"/>
        <end position="570"/>
    </location>
</feature>
<keyword evidence="5" id="KW-0406">Ion transport</keyword>
<dbReference type="GO" id="GO:0016020">
    <property type="term" value="C:membrane"/>
    <property type="evidence" value="ECO:0007669"/>
    <property type="project" value="UniProtKB-SubCell"/>
</dbReference>
<dbReference type="Proteomes" id="UP000186817">
    <property type="component" value="Unassembled WGS sequence"/>
</dbReference>
<keyword evidence="2" id="KW-0813">Transport</keyword>
<dbReference type="PANTHER" id="PTHR33281">
    <property type="entry name" value="UPF0187 PROTEIN YNEE"/>
    <property type="match status" value="1"/>
</dbReference>
<evidence type="ECO:0000256" key="6">
    <source>
        <dbReference type="ARBA" id="ARBA00023136"/>
    </source>
</evidence>
<dbReference type="AlphaFoldDB" id="A0A1Q9DZZ6"/>
<comment type="caution">
    <text evidence="9">The sequence shown here is derived from an EMBL/GenBank/DDBJ whole genome shotgun (WGS) entry which is preliminary data.</text>
</comment>
<protein>
    <submittedName>
        <fullName evidence="9">Uncharacterized protein</fullName>
    </submittedName>
</protein>
<sequence length="570" mass="63554">MHEGPPHKRASCIPSFLYLVCFMARGAPVQTGHRLPEAAFGRRRCAALIGSSSDGSGGNAAVFDGVQASYTPASTKKIDDKKKEICEDFGLLTMRVSNSTIPSIIESVKVMMDLKQSRDKGNKNIMTTILNELSASDLLEIQEQCSATGNAYHKVQHITKVAFGKICSGNDRDEEAKRESGQIFLPHDVVFFLDDIVILKFQSSIFPRVLVRADFWLFFGLHMMVWGLFQHGWRDNAGWKGNRGGNLGTVGIDWVDCWVDLKMISIMVTFFLAFYVNQCFGRYQHICATTQKMFASAHDFMYHARLFLRKPDKPYDRLSSRWITAVSLLGVAQLETRGQTDLDEQQWKSFVSSGLVRKSEVEFLRSLGGLGRLLVVTQMAGEVVRSALEAEGKADAARDSVLTEMVDRLLVYKEHHQDLLDLSAVKVPVHYHHLLTVMVFGDLMFLSIGMAMTMSWLAPCMFALMCVILLGMMDVAARLWNPFGADSTGFALQMWAGEFLAGARAILEYEHDGAKDGWAHELHEEHYANVNLQKAPEELQTLFDGQAPKAHEQVSVQVEPAPEAGGVQST</sequence>
<keyword evidence="10" id="KW-1185">Reference proteome</keyword>
<evidence type="ECO:0000313" key="9">
    <source>
        <dbReference type="EMBL" id="OLQ00741.1"/>
    </source>
</evidence>
<evidence type="ECO:0000256" key="8">
    <source>
        <dbReference type="SAM" id="SignalP"/>
    </source>
</evidence>
<feature type="signal peptide" evidence="8">
    <location>
        <begin position="1"/>
        <end position="26"/>
    </location>
</feature>
<keyword evidence="8" id="KW-0732">Signal</keyword>
<dbReference type="Pfam" id="PF01062">
    <property type="entry name" value="Bestrophin"/>
    <property type="match status" value="1"/>
</dbReference>
<evidence type="ECO:0000313" key="10">
    <source>
        <dbReference type="Proteomes" id="UP000186817"/>
    </source>
</evidence>
<organism evidence="9 10">
    <name type="scientific">Symbiodinium microadriaticum</name>
    <name type="common">Dinoflagellate</name>
    <name type="synonym">Zooxanthella microadriatica</name>
    <dbReference type="NCBI Taxonomy" id="2951"/>
    <lineage>
        <taxon>Eukaryota</taxon>
        <taxon>Sar</taxon>
        <taxon>Alveolata</taxon>
        <taxon>Dinophyceae</taxon>
        <taxon>Suessiales</taxon>
        <taxon>Symbiodiniaceae</taxon>
        <taxon>Symbiodinium</taxon>
    </lineage>
</organism>